<proteinExistence type="predicted"/>
<reference evidence="2" key="1">
    <citation type="journal article" date="2014" name="Int. J. Syst. Evol. Microbiol.">
        <title>Complete genome sequence of Corynebacterium casei LMG S-19264T (=DSM 44701T), isolated from a smear-ripened cheese.</title>
        <authorList>
            <consortium name="US DOE Joint Genome Institute (JGI-PGF)"/>
            <person name="Walter F."/>
            <person name="Albersmeier A."/>
            <person name="Kalinowski J."/>
            <person name="Ruckert C."/>
        </authorList>
    </citation>
    <scope>NUCLEOTIDE SEQUENCE</scope>
    <source>
        <strain evidence="2">CGMCC 1.15290</strain>
    </source>
</reference>
<evidence type="ECO:0000256" key="1">
    <source>
        <dbReference type="SAM" id="Phobius"/>
    </source>
</evidence>
<comment type="caution">
    <text evidence="2">The sequence shown here is derived from an EMBL/GenBank/DDBJ whole genome shotgun (WGS) entry which is preliminary data.</text>
</comment>
<dbReference type="Proteomes" id="UP000627292">
    <property type="component" value="Unassembled WGS sequence"/>
</dbReference>
<name>A0A917MX65_9BACT</name>
<feature type="transmembrane region" description="Helical" evidence="1">
    <location>
        <begin position="74"/>
        <end position="96"/>
    </location>
</feature>
<organism evidence="2 3">
    <name type="scientific">Filimonas zeae</name>
    <dbReference type="NCBI Taxonomy" id="1737353"/>
    <lineage>
        <taxon>Bacteria</taxon>
        <taxon>Pseudomonadati</taxon>
        <taxon>Bacteroidota</taxon>
        <taxon>Chitinophagia</taxon>
        <taxon>Chitinophagales</taxon>
        <taxon>Chitinophagaceae</taxon>
        <taxon>Filimonas</taxon>
    </lineage>
</organism>
<dbReference type="RefSeq" id="WP_188951896.1">
    <property type="nucleotide sequence ID" value="NZ_BMIB01000002.1"/>
</dbReference>
<keyword evidence="3" id="KW-1185">Reference proteome</keyword>
<protein>
    <submittedName>
        <fullName evidence="2">Uncharacterized protein</fullName>
    </submittedName>
</protein>
<accession>A0A917MX65</accession>
<evidence type="ECO:0000313" key="3">
    <source>
        <dbReference type="Proteomes" id="UP000627292"/>
    </source>
</evidence>
<reference evidence="2" key="2">
    <citation type="submission" date="2020-09" db="EMBL/GenBank/DDBJ databases">
        <authorList>
            <person name="Sun Q."/>
            <person name="Zhou Y."/>
        </authorList>
    </citation>
    <scope>NUCLEOTIDE SEQUENCE</scope>
    <source>
        <strain evidence="2">CGMCC 1.15290</strain>
    </source>
</reference>
<sequence length="117" mass="13618">MKRKKRSVSYPHLSIATSLVARKKSLKELYRFCVISLFFSALAFAFDETIAKLITRIVHGNITNIDDLKWYRHAYAGAIKILAGTAGIVSATWVIYLRWMLPEKLRVKHFMYLPKHY</sequence>
<dbReference type="AlphaFoldDB" id="A0A917MX65"/>
<keyword evidence="1" id="KW-0812">Transmembrane</keyword>
<evidence type="ECO:0000313" key="2">
    <source>
        <dbReference type="EMBL" id="GGH66163.1"/>
    </source>
</evidence>
<feature type="transmembrane region" description="Helical" evidence="1">
    <location>
        <begin position="29"/>
        <end position="46"/>
    </location>
</feature>
<dbReference type="EMBL" id="BMIB01000002">
    <property type="protein sequence ID" value="GGH66163.1"/>
    <property type="molecule type" value="Genomic_DNA"/>
</dbReference>
<keyword evidence="1" id="KW-1133">Transmembrane helix</keyword>
<gene>
    <name evidence="2" type="ORF">GCM10011379_20060</name>
</gene>
<keyword evidence="1" id="KW-0472">Membrane</keyword>